<evidence type="ECO:0000313" key="1">
    <source>
        <dbReference type="EMBL" id="VEL25269.1"/>
    </source>
</evidence>
<dbReference type="Proteomes" id="UP000784294">
    <property type="component" value="Unassembled WGS sequence"/>
</dbReference>
<evidence type="ECO:0000313" key="2">
    <source>
        <dbReference type="Proteomes" id="UP000784294"/>
    </source>
</evidence>
<dbReference type="AlphaFoldDB" id="A0A3S5A1K6"/>
<accession>A0A3S5A1K6</accession>
<organism evidence="1 2">
    <name type="scientific">Protopolystoma xenopodis</name>
    <dbReference type="NCBI Taxonomy" id="117903"/>
    <lineage>
        <taxon>Eukaryota</taxon>
        <taxon>Metazoa</taxon>
        <taxon>Spiralia</taxon>
        <taxon>Lophotrochozoa</taxon>
        <taxon>Platyhelminthes</taxon>
        <taxon>Monogenea</taxon>
        <taxon>Polyopisthocotylea</taxon>
        <taxon>Polystomatidea</taxon>
        <taxon>Polystomatidae</taxon>
        <taxon>Protopolystoma</taxon>
    </lineage>
</organism>
<reference evidence="1" key="1">
    <citation type="submission" date="2018-11" db="EMBL/GenBank/DDBJ databases">
        <authorList>
            <consortium name="Pathogen Informatics"/>
        </authorList>
    </citation>
    <scope>NUCLEOTIDE SEQUENCE</scope>
</reference>
<comment type="caution">
    <text evidence="1">The sequence shown here is derived from an EMBL/GenBank/DDBJ whole genome shotgun (WGS) entry which is preliminary data.</text>
</comment>
<sequence>MIALPSSSSTAVMTAQCCSHVKARRVGQLVEDEPAKGELASSDRILTTLSRTGRFESSSDHMHGPHVRLKGVIPLASTRPNQQVHTDRLTGGDQRKLRLRQSGTHLPKYVSLSVIV</sequence>
<name>A0A3S5A1K6_9PLAT</name>
<keyword evidence="2" id="KW-1185">Reference proteome</keyword>
<protein>
    <submittedName>
        <fullName evidence="1">Uncharacterized protein</fullName>
    </submittedName>
</protein>
<dbReference type="EMBL" id="CAAALY010072726">
    <property type="protein sequence ID" value="VEL25269.1"/>
    <property type="molecule type" value="Genomic_DNA"/>
</dbReference>
<gene>
    <name evidence="1" type="ORF">PXEA_LOCUS18709</name>
</gene>
<proteinExistence type="predicted"/>